<dbReference type="PRINTS" id="PR00320">
    <property type="entry name" value="GPROTEINBRPT"/>
</dbReference>
<keyword evidence="1 7" id="KW-0853">WD repeat</keyword>
<sequence length="569" mass="63166">MPKTRASPEGTAAEPPHPKRRRLPDDDASSMPRYSSPAQDMNCNEDTTGDEGRSRAHRPLARRDRLSTSPNRARDASASRSRSRNGRSRTRTRSISPRSDEDEQQRRYRSRSSSRSRSRSSSRSRSRSYSRSPTRSRSPPSRSRSRSRSRTSSTRDRSRSVSPSRFQDRRSSKAHAQSLRPNYRPRLQLSGHTAAVSQVRISPDGKWIASASADRSVKIWDAKTGENLDTLIGHMAGVSCLAWAPDSNTLATGSDDKAIRLWDRVTASPAHACGDESNRGQGPREYIRGSGQLARTARGGRTGMGPLLGHHNYVYCLAFSPKGNILASGSYDEAVFLWDVRAGRLMRSLPAHSDPVSGIGFCCDGTLVVSCSTDGLIRIWDTSTGQCLRTLVHEDNPAVTNVCFSPNGRFVLAFNLDNSIRLWDYVSGTVKKTYQGHKNNGFSIGGGFGVVTDNKDTQDDYRHDNRGKPFVVSASEDGDIVMWDVVTKQIVQRIEKAHDGVCFWVDVNGDTMVSAGQDRTIKVYKNVRRIKEKDNLRRKLEKPNGIDGTNGHGDRRRTDSDEAMGEDHL</sequence>
<dbReference type="PROSITE" id="PS50082">
    <property type="entry name" value="WD_REPEATS_2"/>
    <property type="match status" value="6"/>
</dbReference>
<accession>A0AAN6NR97</accession>
<dbReference type="InterPro" id="IPR020472">
    <property type="entry name" value="WD40_PAC1"/>
</dbReference>
<dbReference type="PROSITE" id="PS00678">
    <property type="entry name" value="WD_REPEATS_1"/>
    <property type="match status" value="3"/>
</dbReference>
<gene>
    <name evidence="10" type="ORF">QBC32DRAFT_350749</name>
</gene>
<name>A0AAN6NR97_9PEZI</name>
<dbReference type="SMART" id="SM00320">
    <property type="entry name" value="WD40"/>
    <property type="match status" value="7"/>
</dbReference>
<feature type="compositionally biased region" description="Basic residues" evidence="8">
    <location>
        <begin position="107"/>
        <end position="128"/>
    </location>
</feature>
<dbReference type="Proteomes" id="UP001303222">
    <property type="component" value="Unassembled WGS sequence"/>
</dbReference>
<dbReference type="InterPro" id="IPR001680">
    <property type="entry name" value="WD40_rpt"/>
</dbReference>
<feature type="repeat" description="WD" evidence="7">
    <location>
        <begin position="392"/>
        <end position="433"/>
    </location>
</feature>
<comment type="similarity">
    <text evidence="4">Belongs to the WD repeat MDV1/CAF4 family.</text>
</comment>
<feature type="repeat" description="WD" evidence="7">
    <location>
        <begin position="349"/>
        <end position="390"/>
    </location>
</feature>
<keyword evidence="3" id="KW-0175">Coiled coil</keyword>
<feature type="region of interest" description="Disordered" evidence="8">
    <location>
        <begin position="1"/>
        <end position="188"/>
    </location>
</feature>
<dbReference type="GO" id="GO:0048188">
    <property type="term" value="C:Set1C/COMPASS complex"/>
    <property type="evidence" value="ECO:0007669"/>
    <property type="project" value="TreeGrafter"/>
</dbReference>
<feature type="repeat" description="WD" evidence="7">
    <location>
        <begin position="307"/>
        <end position="348"/>
    </location>
</feature>
<dbReference type="AlphaFoldDB" id="A0AAN6NR97"/>
<dbReference type="PANTHER" id="PTHR22847">
    <property type="entry name" value="WD40 REPEAT PROTEIN"/>
    <property type="match status" value="1"/>
</dbReference>
<feature type="domain" description="WDR5-like beta-propeller" evidence="9">
    <location>
        <begin position="189"/>
        <end position="525"/>
    </location>
</feature>
<dbReference type="InterPro" id="IPR059122">
    <property type="entry name" value="Beta-prop_WDR5-like"/>
</dbReference>
<protein>
    <recommendedName>
        <fullName evidence="5">Mitochondrial division protein 1</fullName>
    </recommendedName>
</protein>
<feature type="compositionally biased region" description="Polar residues" evidence="8">
    <location>
        <begin position="32"/>
        <end position="46"/>
    </location>
</feature>
<dbReference type="PROSITE" id="PS50294">
    <property type="entry name" value="WD_REPEATS_REGION"/>
    <property type="match status" value="5"/>
</dbReference>
<evidence type="ECO:0000256" key="6">
    <source>
        <dbReference type="ARBA" id="ARBA00043913"/>
    </source>
</evidence>
<comment type="caution">
    <text evidence="10">The sequence shown here is derived from an EMBL/GenBank/DDBJ whole genome shotgun (WGS) entry which is preliminary data.</text>
</comment>
<reference evidence="10" key="1">
    <citation type="journal article" date="2023" name="Mol. Phylogenet. Evol.">
        <title>Genome-scale phylogeny and comparative genomics of the fungal order Sordariales.</title>
        <authorList>
            <person name="Hensen N."/>
            <person name="Bonometti L."/>
            <person name="Westerberg I."/>
            <person name="Brannstrom I.O."/>
            <person name="Guillou S."/>
            <person name="Cros-Aarteil S."/>
            <person name="Calhoun S."/>
            <person name="Haridas S."/>
            <person name="Kuo A."/>
            <person name="Mondo S."/>
            <person name="Pangilinan J."/>
            <person name="Riley R."/>
            <person name="LaButti K."/>
            <person name="Andreopoulos B."/>
            <person name="Lipzen A."/>
            <person name="Chen C."/>
            <person name="Yan M."/>
            <person name="Daum C."/>
            <person name="Ng V."/>
            <person name="Clum A."/>
            <person name="Steindorff A."/>
            <person name="Ohm R.A."/>
            <person name="Martin F."/>
            <person name="Silar P."/>
            <person name="Natvig D.O."/>
            <person name="Lalanne C."/>
            <person name="Gautier V."/>
            <person name="Ament-Velasquez S.L."/>
            <person name="Kruys A."/>
            <person name="Hutchinson M.I."/>
            <person name="Powell A.J."/>
            <person name="Barry K."/>
            <person name="Miller A.N."/>
            <person name="Grigoriev I.V."/>
            <person name="Debuchy R."/>
            <person name="Gladieux P."/>
            <person name="Hiltunen Thoren M."/>
            <person name="Johannesson H."/>
        </authorList>
    </citation>
    <scope>NUCLEOTIDE SEQUENCE</scope>
    <source>
        <strain evidence="10">CBS 626.80</strain>
    </source>
</reference>
<dbReference type="GO" id="GO:0042393">
    <property type="term" value="F:histone binding"/>
    <property type="evidence" value="ECO:0007669"/>
    <property type="project" value="TreeGrafter"/>
</dbReference>
<evidence type="ECO:0000256" key="4">
    <source>
        <dbReference type="ARBA" id="ARBA00038415"/>
    </source>
</evidence>
<proteinExistence type="inferred from homology"/>
<dbReference type="SUPFAM" id="SSF50978">
    <property type="entry name" value="WD40 repeat-like"/>
    <property type="match status" value="1"/>
</dbReference>
<feature type="region of interest" description="Disordered" evidence="8">
    <location>
        <begin position="535"/>
        <end position="569"/>
    </location>
</feature>
<dbReference type="CDD" id="cd00200">
    <property type="entry name" value="WD40"/>
    <property type="match status" value="1"/>
</dbReference>
<feature type="repeat" description="WD" evidence="7">
    <location>
        <begin position="470"/>
        <end position="493"/>
    </location>
</feature>
<organism evidence="10 11">
    <name type="scientific">Pseudoneurospora amorphoporcata</name>
    <dbReference type="NCBI Taxonomy" id="241081"/>
    <lineage>
        <taxon>Eukaryota</taxon>
        <taxon>Fungi</taxon>
        <taxon>Dikarya</taxon>
        <taxon>Ascomycota</taxon>
        <taxon>Pezizomycotina</taxon>
        <taxon>Sordariomycetes</taxon>
        <taxon>Sordariomycetidae</taxon>
        <taxon>Sordariales</taxon>
        <taxon>Sordariaceae</taxon>
        <taxon>Pseudoneurospora</taxon>
    </lineage>
</organism>
<dbReference type="InterPro" id="IPR019775">
    <property type="entry name" value="WD40_repeat_CS"/>
</dbReference>
<evidence type="ECO:0000313" key="11">
    <source>
        <dbReference type="Proteomes" id="UP001303222"/>
    </source>
</evidence>
<evidence type="ECO:0000259" key="9">
    <source>
        <dbReference type="Pfam" id="PF25175"/>
    </source>
</evidence>
<dbReference type="InterPro" id="IPR036322">
    <property type="entry name" value="WD40_repeat_dom_sf"/>
</dbReference>
<evidence type="ECO:0000256" key="1">
    <source>
        <dbReference type="ARBA" id="ARBA00022574"/>
    </source>
</evidence>
<dbReference type="PANTHER" id="PTHR22847:SF637">
    <property type="entry name" value="WD REPEAT DOMAIN 5B"/>
    <property type="match status" value="1"/>
</dbReference>
<evidence type="ECO:0000256" key="5">
    <source>
        <dbReference type="ARBA" id="ARBA00039789"/>
    </source>
</evidence>
<dbReference type="Gene3D" id="2.130.10.10">
    <property type="entry name" value="YVTN repeat-like/Quinoprotein amine dehydrogenase"/>
    <property type="match status" value="1"/>
</dbReference>
<dbReference type="InterPro" id="IPR015943">
    <property type="entry name" value="WD40/YVTN_repeat-like_dom_sf"/>
</dbReference>
<feature type="compositionally biased region" description="Basic and acidic residues" evidence="8">
    <location>
        <begin position="61"/>
        <end position="77"/>
    </location>
</feature>
<feature type="repeat" description="WD" evidence="7">
    <location>
        <begin position="231"/>
        <end position="272"/>
    </location>
</feature>
<reference evidence="10" key="2">
    <citation type="submission" date="2023-06" db="EMBL/GenBank/DDBJ databases">
        <authorList>
            <consortium name="Lawrence Berkeley National Laboratory"/>
            <person name="Mondo S.J."/>
            <person name="Hensen N."/>
            <person name="Bonometti L."/>
            <person name="Westerberg I."/>
            <person name="Brannstrom I.O."/>
            <person name="Guillou S."/>
            <person name="Cros-Aarteil S."/>
            <person name="Calhoun S."/>
            <person name="Haridas S."/>
            <person name="Kuo A."/>
            <person name="Pangilinan J."/>
            <person name="Riley R."/>
            <person name="Labutti K."/>
            <person name="Andreopoulos B."/>
            <person name="Lipzen A."/>
            <person name="Chen C."/>
            <person name="Yanf M."/>
            <person name="Daum C."/>
            <person name="Ng V."/>
            <person name="Clum A."/>
            <person name="Steindorff A."/>
            <person name="Ohm R."/>
            <person name="Martin F."/>
            <person name="Silar P."/>
            <person name="Natvig D."/>
            <person name="Lalanne C."/>
            <person name="Gautier V."/>
            <person name="Ament-Velasquez S.L."/>
            <person name="Kruys A."/>
            <person name="Hutchinson M.I."/>
            <person name="Powell A.J."/>
            <person name="Barry K."/>
            <person name="Miller A.N."/>
            <person name="Grigoriev I.V."/>
            <person name="Debuchy R."/>
            <person name="Gladieux P."/>
            <person name="Thoren M.H."/>
            <person name="Johannesson H."/>
        </authorList>
    </citation>
    <scope>NUCLEOTIDE SEQUENCE</scope>
    <source>
        <strain evidence="10">CBS 626.80</strain>
    </source>
</reference>
<evidence type="ECO:0000256" key="2">
    <source>
        <dbReference type="ARBA" id="ARBA00022737"/>
    </source>
</evidence>
<keyword evidence="11" id="KW-1185">Reference proteome</keyword>
<evidence type="ECO:0000256" key="3">
    <source>
        <dbReference type="ARBA" id="ARBA00023054"/>
    </source>
</evidence>
<keyword evidence="2" id="KW-0677">Repeat</keyword>
<feature type="repeat" description="WD" evidence="7">
    <location>
        <begin position="189"/>
        <end position="230"/>
    </location>
</feature>
<dbReference type="EMBL" id="MU859246">
    <property type="protein sequence ID" value="KAK3948758.1"/>
    <property type="molecule type" value="Genomic_DNA"/>
</dbReference>
<feature type="compositionally biased region" description="Basic and acidic residues" evidence="8">
    <location>
        <begin position="535"/>
        <end position="544"/>
    </location>
</feature>
<feature type="compositionally biased region" description="Low complexity" evidence="8">
    <location>
        <begin position="129"/>
        <end position="142"/>
    </location>
</feature>
<evidence type="ECO:0000256" key="8">
    <source>
        <dbReference type="SAM" id="MobiDB-lite"/>
    </source>
</evidence>
<feature type="region of interest" description="Disordered" evidence="8">
    <location>
        <begin position="272"/>
        <end position="293"/>
    </location>
</feature>
<dbReference type="Pfam" id="PF25175">
    <property type="entry name" value="Beta-prop_WDR5"/>
    <property type="match status" value="1"/>
</dbReference>
<evidence type="ECO:0000313" key="10">
    <source>
        <dbReference type="EMBL" id="KAK3948758.1"/>
    </source>
</evidence>
<feature type="compositionally biased region" description="Basic residues" evidence="8">
    <location>
        <begin position="81"/>
        <end position="92"/>
    </location>
</feature>
<evidence type="ECO:0000256" key="7">
    <source>
        <dbReference type="PROSITE-ProRule" id="PRU00221"/>
    </source>
</evidence>
<comment type="function">
    <text evidence="6">Involved in mitochondrial fission. Acts as an adapter protein required to form mitochondrial fission complexes. Formation of these complexes is required to promote constriction and fission of the mitochondrial compartment at a late step in mitochondrial division.</text>
</comment>
<feature type="compositionally biased region" description="Basic and acidic residues" evidence="8">
    <location>
        <begin position="552"/>
        <end position="569"/>
    </location>
</feature>